<gene>
    <name evidence="5" type="ORF">NX772_01825</name>
</gene>
<sequence length="389" mass="45761">MKNIIEIENLKVIKNNKNIIDIPKLEIKENFIVSIVGPSGAGKTTLLNVISGFENNIKGKIKIKNDLSIDEIGYILQNNILYEEISVFNNIFLSAKNSFKWRKKTRIKLINDFFINNNLKIQEKNLKFFNHYIYNEKSKKEKILFAFLYFKLLFSMIIKNKKTKKFLNFISIKKEFKKEIDEISKILEIENILNLKTKNLSGGQKQRVAFAKAIIKKNKLFLLDESFSSLDPKIKEKSLDWLVKIKKEFNLSILLVTHDQSDAIKISDYLLILKDGKIEQFNRVEEVLNNPNNFFVLDFFSTLPINKFFWNNNDIFIKSQDIKIDKKDIYSQKGEIIKIERLPIFYIYHVKEVETNNIIKIASKESDFYLKEMISYSIDYAKGIKLTNE</sequence>
<evidence type="ECO:0000256" key="1">
    <source>
        <dbReference type="ARBA" id="ARBA00022448"/>
    </source>
</evidence>
<dbReference type="PROSITE" id="PS50893">
    <property type="entry name" value="ABC_TRANSPORTER_2"/>
    <property type="match status" value="1"/>
</dbReference>
<dbReference type="InterPro" id="IPR050093">
    <property type="entry name" value="ABC_SmlMolc_Importer"/>
</dbReference>
<dbReference type="Proteomes" id="UP001058364">
    <property type="component" value="Chromosome"/>
</dbReference>
<dbReference type="InterPro" id="IPR003439">
    <property type="entry name" value="ABC_transporter-like_ATP-bd"/>
</dbReference>
<organism evidence="5 6">
    <name type="scientific">Mesomycoplasma molare</name>
    <dbReference type="NCBI Taxonomy" id="171288"/>
    <lineage>
        <taxon>Bacteria</taxon>
        <taxon>Bacillati</taxon>
        <taxon>Mycoplasmatota</taxon>
        <taxon>Mycoplasmoidales</taxon>
        <taxon>Metamycoplasmataceae</taxon>
        <taxon>Mesomycoplasma</taxon>
    </lineage>
</organism>
<evidence type="ECO:0000259" key="4">
    <source>
        <dbReference type="PROSITE" id="PS50893"/>
    </source>
</evidence>
<evidence type="ECO:0000256" key="3">
    <source>
        <dbReference type="ARBA" id="ARBA00022840"/>
    </source>
</evidence>
<dbReference type="RefSeq" id="WP_027123273.1">
    <property type="nucleotide sequence ID" value="NZ_CP103423.1"/>
</dbReference>
<keyword evidence="6" id="KW-1185">Reference proteome</keyword>
<feature type="domain" description="ABC transporter" evidence="4">
    <location>
        <begin position="5"/>
        <end position="300"/>
    </location>
</feature>
<keyword evidence="1" id="KW-0813">Transport</keyword>
<dbReference type="PROSITE" id="PS00211">
    <property type="entry name" value="ABC_TRANSPORTER_1"/>
    <property type="match status" value="1"/>
</dbReference>
<dbReference type="EMBL" id="CP103423">
    <property type="protein sequence ID" value="UWD34547.1"/>
    <property type="molecule type" value="Genomic_DNA"/>
</dbReference>
<name>A0ABY5TV76_9BACT</name>
<proteinExistence type="predicted"/>
<dbReference type="InterPro" id="IPR027417">
    <property type="entry name" value="P-loop_NTPase"/>
</dbReference>
<evidence type="ECO:0000256" key="2">
    <source>
        <dbReference type="ARBA" id="ARBA00022741"/>
    </source>
</evidence>
<dbReference type="PANTHER" id="PTHR42781:SF4">
    <property type="entry name" value="SPERMIDINE_PUTRESCINE IMPORT ATP-BINDING PROTEIN POTA"/>
    <property type="match status" value="1"/>
</dbReference>
<dbReference type="InterPro" id="IPR003593">
    <property type="entry name" value="AAA+_ATPase"/>
</dbReference>
<dbReference type="Gene3D" id="3.40.50.300">
    <property type="entry name" value="P-loop containing nucleotide triphosphate hydrolases"/>
    <property type="match status" value="1"/>
</dbReference>
<protein>
    <submittedName>
        <fullName evidence="5">ABC transporter ATP-binding protein</fullName>
    </submittedName>
</protein>
<dbReference type="InterPro" id="IPR017871">
    <property type="entry name" value="ABC_transporter-like_CS"/>
</dbReference>
<dbReference type="SUPFAM" id="SSF52540">
    <property type="entry name" value="P-loop containing nucleoside triphosphate hydrolases"/>
    <property type="match status" value="1"/>
</dbReference>
<dbReference type="GO" id="GO:0005524">
    <property type="term" value="F:ATP binding"/>
    <property type="evidence" value="ECO:0007669"/>
    <property type="project" value="UniProtKB-KW"/>
</dbReference>
<accession>A0ABY5TV76</accession>
<evidence type="ECO:0000313" key="5">
    <source>
        <dbReference type="EMBL" id="UWD34547.1"/>
    </source>
</evidence>
<dbReference type="SMART" id="SM00382">
    <property type="entry name" value="AAA"/>
    <property type="match status" value="1"/>
</dbReference>
<keyword evidence="2" id="KW-0547">Nucleotide-binding</keyword>
<dbReference type="PANTHER" id="PTHR42781">
    <property type="entry name" value="SPERMIDINE/PUTRESCINE IMPORT ATP-BINDING PROTEIN POTA"/>
    <property type="match status" value="1"/>
</dbReference>
<reference evidence="5" key="1">
    <citation type="submission" date="2022-08" db="EMBL/GenBank/DDBJ databases">
        <title>Complete genome sequence of Mycoplasma molare type strain H 542.</title>
        <authorList>
            <person name="Spergser J."/>
        </authorList>
    </citation>
    <scope>NUCLEOTIDE SEQUENCE</scope>
    <source>
        <strain evidence="5">H 542</strain>
    </source>
</reference>
<dbReference type="Pfam" id="PF00005">
    <property type="entry name" value="ABC_tran"/>
    <property type="match status" value="1"/>
</dbReference>
<evidence type="ECO:0000313" key="6">
    <source>
        <dbReference type="Proteomes" id="UP001058364"/>
    </source>
</evidence>
<keyword evidence="3 5" id="KW-0067">ATP-binding</keyword>